<reference evidence="2" key="1">
    <citation type="submission" date="2017-07" db="EMBL/GenBank/DDBJ databases">
        <title>Taro Niue Genome Assembly and Annotation.</title>
        <authorList>
            <person name="Atibalentja N."/>
            <person name="Keating K."/>
            <person name="Fields C.J."/>
        </authorList>
    </citation>
    <scope>NUCLEOTIDE SEQUENCE</scope>
    <source>
        <strain evidence="2">Niue_2</strain>
        <tissue evidence="2">Leaf</tissue>
    </source>
</reference>
<evidence type="ECO:0000313" key="2">
    <source>
        <dbReference type="EMBL" id="MQL93670.1"/>
    </source>
</evidence>
<gene>
    <name evidence="2" type="ORF">Taro_026325</name>
</gene>
<name>A0A843VJ70_COLES</name>
<protein>
    <submittedName>
        <fullName evidence="2">Uncharacterized protein</fullName>
    </submittedName>
</protein>
<organism evidence="2 3">
    <name type="scientific">Colocasia esculenta</name>
    <name type="common">Wild taro</name>
    <name type="synonym">Arum esculentum</name>
    <dbReference type="NCBI Taxonomy" id="4460"/>
    <lineage>
        <taxon>Eukaryota</taxon>
        <taxon>Viridiplantae</taxon>
        <taxon>Streptophyta</taxon>
        <taxon>Embryophyta</taxon>
        <taxon>Tracheophyta</taxon>
        <taxon>Spermatophyta</taxon>
        <taxon>Magnoliopsida</taxon>
        <taxon>Liliopsida</taxon>
        <taxon>Araceae</taxon>
        <taxon>Aroideae</taxon>
        <taxon>Colocasieae</taxon>
        <taxon>Colocasia</taxon>
    </lineage>
</organism>
<sequence>MSSSEPTILSSILDVVCNGHHGGYERGCGLGWSRMSHWGDIENQALNDNIKQLTAELQNAKAETEAMHAREKEREEALQVREREREEAMQDRERERVEREEAMQAREREMQARMEHMEAMLNMHFSKS</sequence>
<dbReference type="EMBL" id="NMUH01001588">
    <property type="protein sequence ID" value="MQL93670.1"/>
    <property type="molecule type" value="Genomic_DNA"/>
</dbReference>
<feature type="compositionally biased region" description="Basic and acidic residues" evidence="1">
    <location>
        <begin position="62"/>
        <end position="106"/>
    </location>
</feature>
<feature type="region of interest" description="Disordered" evidence="1">
    <location>
        <begin position="61"/>
        <end position="106"/>
    </location>
</feature>
<evidence type="ECO:0000313" key="3">
    <source>
        <dbReference type="Proteomes" id="UP000652761"/>
    </source>
</evidence>
<proteinExistence type="predicted"/>
<evidence type="ECO:0000256" key="1">
    <source>
        <dbReference type="SAM" id="MobiDB-lite"/>
    </source>
</evidence>
<keyword evidence="3" id="KW-1185">Reference proteome</keyword>
<dbReference type="Proteomes" id="UP000652761">
    <property type="component" value="Unassembled WGS sequence"/>
</dbReference>
<accession>A0A843VJ70</accession>
<comment type="caution">
    <text evidence="2">The sequence shown here is derived from an EMBL/GenBank/DDBJ whole genome shotgun (WGS) entry which is preliminary data.</text>
</comment>
<dbReference type="AlphaFoldDB" id="A0A843VJ70"/>